<dbReference type="InterPro" id="IPR029044">
    <property type="entry name" value="Nucleotide-diphossugar_trans"/>
</dbReference>
<dbReference type="SUPFAM" id="SSF53448">
    <property type="entry name" value="Nucleotide-diphospho-sugar transferases"/>
    <property type="match status" value="1"/>
</dbReference>
<sequence>MNNNILLSIIIPSYNRPHFLPRAVSSALQQTLQDIEVIVVDDGSDEPVNLPENSRLQVIRLPQNSGNAVARNVGLKAAKGQYVTYLDDDDQLLPNMAQVSLDALATTTLPKPVAVLSGLEVVKPDGEVTDRRLPPTLPLGSHFFLEDIEPGKSYLSKQTLVVGRELLLEIGGYDESFTSRVHTEMFLRLNPVCSILGLPTVTYQLTAHEGARISRNPALRQINFERLVNKHESLFKLHPQTFANFLCDHAARSFELGQPKAGFFSLLRAFQLDFKPTLGRTKSQFKYTLGKYTKQVLREALNSN</sequence>
<evidence type="ECO:0000259" key="1">
    <source>
        <dbReference type="Pfam" id="PF00535"/>
    </source>
</evidence>
<dbReference type="InterPro" id="IPR050834">
    <property type="entry name" value="Glycosyltransf_2"/>
</dbReference>
<evidence type="ECO:0000313" key="2">
    <source>
        <dbReference type="EMBL" id="MBE9214767.1"/>
    </source>
</evidence>
<reference evidence="2" key="1">
    <citation type="submission" date="2020-10" db="EMBL/GenBank/DDBJ databases">
        <authorList>
            <person name="Castelo-Branco R."/>
            <person name="Eusebio N."/>
            <person name="Adriana R."/>
            <person name="Vieira A."/>
            <person name="Brugerolle De Fraissinette N."/>
            <person name="Rezende De Castro R."/>
            <person name="Schneider M.P."/>
            <person name="Vasconcelos V."/>
            <person name="Leao P.N."/>
        </authorList>
    </citation>
    <scope>NUCLEOTIDE SEQUENCE</scope>
    <source>
        <strain evidence="2">LEGE 06105</strain>
    </source>
</reference>
<dbReference type="RefSeq" id="WP_193922725.1">
    <property type="nucleotide sequence ID" value="NZ_JADEWL010000071.1"/>
</dbReference>
<dbReference type="PANTHER" id="PTHR43685:SF2">
    <property type="entry name" value="GLYCOSYLTRANSFERASE 2-LIKE DOMAIN-CONTAINING PROTEIN"/>
    <property type="match status" value="1"/>
</dbReference>
<proteinExistence type="predicted"/>
<organism evidence="2 3">
    <name type="scientific">Plectonema cf. radiosum LEGE 06105</name>
    <dbReference type="NCBI Taxonomy" id="945769"/>
    <lineage>
        <taxon>Bacteria</taxon>
        <taxon>Bacillati</taxon>
        <taxon>Cyanobacteriota</taxon>
        <taxon>Cyanophyceae</taxon>
        <taxon>Oscillatoriophycideae</taxon>
        <taxon>Oscillatoriales</taxon>
        <taxon>Microcoleaceae</taxon>
        <taxon>Plectonema</taxon>
    </lineage>
</organism>
<dbReference type="InterPro" id="IPR001173">
    <property type="entry name" value="Glyco_trans_2-like"/>
</dbReference>
<dbReference type="Gene3D" id="3.90.550.10">
    <property type="entry name" value="Spore Coat Polysaccharide Biosynthesis Protein SpsA, Chain A"/>
    <property type="match status" value="1"/>
</dbReference>
<protein>
    <submittedName>
        <fullName evidence="2">Glycosyltransferase family 2 protein</fullName>
    </submittedName>
</protein>
<accession>A0A8J7K4K8</accession>
<evidence type="ECO:0000313" key="3">
    <source>
        <dbReference type="Proteomes" id="UP000620559"/>
    </source>
</evidence>
<name>A0A8J7K4K8_9CYAN</name>
<dbReference type="EMBL" id="JADEWL010000071">
    <property type="protein sequence ID" value="MBE9214767.1"/>
    <property type="molecule type" value="Genomic_DNA"/>
</dbReference>
<dbReference type="CDD" id="cd00761">
    <property type="entry name" value="Glyco_tranf_GTA_type"/>
    <property type="match status" value="1"/>
</dbReference>
<dbReference type="Proteomes" id="UP000620559">
    <property type="component" value="Unassembled WGS sequence"/>
</dbReference>
<dbReference type="Pfam" id="PF00535">
    <property type="entry name" value="Glycos_transf_2"/>
    <property type="match status" value="1"/>
</dbReference>
<gene>
    <name evidence="2" type="ORF">IQ247_19185</name>
</gene>
<dbReference type="AlphaFoldDB" id="A0A8J7K4K8"/>
<keyword evidence="3" id="KW-1185">Reference proteome</keyword>
<comment type="caution">
    <text evidence="2">The sequence shown here is derived from an EMBL/GenBank/DDBJ whole genome shotgun (WGS) entry which is preliminary data.</text>
</comment>
<dbReference type="PANTHER" id="PTHR43685">
    <property type="entry name" value="GLYCOSYLTRANSFERASE"/>
    <property type="match status" value="1"/>
</dbReference>
<feature type="domain" description="Glycosyltransferase 2-like" evidence="1">
    <location>
        <begin position="8"/>
        <end position="103"/>
    </location>
</feature>